<dbReference type="InterPro" id="IPR001680">
    <property type="entry name" value="WD40_rpt"/>
</dbReference>
<keyword evidence="1 3" id="KW-0853">WD repeat</keyword>
<dbReference type="InterPro" id="IPR019775">
    <property type="entry name" value="WD40_repeat_CS"/>
</dbReference>
<dbReference type="EMBL" id="JADEXN010000196">
    <property type="protein sequence ID" value="MBE9041442.1"/>
    <property type="molecule type" value="Genomic_DNA"/>
</dbReference>
<feature type="repeat" description="WD" evidence="3">
    <location>
        <begin position="238"/>
        <end position="270"/>
    </location>
</feature>
<evidence type="ECO:0000313" key="5">
    <source>
        <dbReference type="EMBL" id="MBE9041442.1"/>
    </source>
</evidence>
<dbReference type="SMART" id="SM00320">
    <property type="entry name" value="WD40"/>
    <property type="match status" value="3"/>
</dbReference>
<feature type="repeat" description="WD" evidence="3">
    <location>
        <begin position="271"/>
        <end position="312"/>
    </location>
</feature>
<evidence type="ECO:0000313" key="6">
    <source>
        <dbReference type="Proteomes" id="UP000621799"/>
    </source>
</evidence>
<dbReference type="Proteomes" id="UP000621799">
    <property type="component" value="Unassembled WGS sequence"/>
</dbReference>
<reference evidence="5" key="1">
    <citation type="submission" date="2020-10" db="EMBL/GenBank/DDBJ databases">
        <authorList>
            <person name="Castelo-Branco R."/>
            <person name="Eusebio N."/>
            <person name="Adriana R."/>
            <person name="Vieira A."/>
            <person name="Brugerolle De Fraissinette N."/>
            <person name="Rezende De Castro R."/>
            <person name="Schneider M.P."/>
            <person name="Vasconcelos V."/>
            <person name="Leao P.N."/>
        </authorList>
    </citation>
    <scope>NUCLEOTIDE SEQUENCE</scope>
    <source>
        <strain evidence="5">LEGE 11467</strain>
    </source>
</reference>
<evidence type="ECO:0000256" key="2">
    <source>
        <dbReference type="ARBA" id="ARBA00022737"/>
    </source>
</evidence>
<evidence type="ECO:0000256" key="1">
    <source>
        <dbReference type="ARBA" id="ARBA00022574"/>
    </source>
</evidence>
<gene>
    <name evidence="5" type="ORF">IQ235_11685</name>
</gene>
<keyword evidence="4" id="KW-0472">Membrane</keyword>
<evidence type="ECO:0000256" key="4">
    <source>
        <dbReference type="SAM" id="Phobius"/>
    </source>
</evidence>
<dbReference type="PANTHER" id="PTHR22847">
    <property type="entry name" value="WD40 REPEAT PROTEIN"/>
    <property type="match status" value="1"/>
</dbReference>
<dbReference type="PROSITE" id="PS00678">
    <property type="entry name" value="WD_REPEATS_1"/>
    <property type="match status" value="2"/>
</dbReference>
<dbReference type="PROSITE" id="PS50294">
    <property type="entry name" value="WD_REPEATS_REGION"/>
    <property type="match status" value="2"/>
</dbReference>
<accession>A0A928VWC0</accession>
<keyword evidence="2" id="KW-0677">Repeat</keyword>
<dbReference type="RefSeq" id="WP_264321651.1">
    <property type="nucleotide sequence ID" value="NZ_JADEXN010000196.1"/>
</dbReference>
<dbReference type="PANTHER" id="PTHR22847:SF637">
    <property type="entry name" value="WD REPEAT DOMAIN 5B"/>
    <property type="match status" value="1"/>
</dbReference>
<keyword evidence="4" id="KW-0812">Transmembrane</keyword>
<keyword evidence="6" id="KW-1185">Reference proteome</keyword>
<name>A0A928VWC0_9CYAN</name>
<protein>
    <submittedName>
        <fullName evidence="5">Uncharacterized protein</fullName>
    </submittedName>
</protein>
<feature type="transmembrane region" description="Helical" evidence="4">
    <location>
        <begin position="175"/>
        <end position="196"/>
    </location>
</feature>
<dbReference type="SUPFAM" id="SSF82171">
    <property type="entry name" value="DPP6 N-terminal domain-like"/>
    <property type="match status" value="1"/>
</dbReference>
<dbReference type="InterPro" id="IPR015943">
    <property type="entry name" value="WD40/YVTN_repeat-like_dom_sf"/>
</dbReference>
<comment type="caution">
    <text evidence="5">The sequence shown here is derived from an EMBL/GenBank/DDBJ whole genome shotgun (WGS) entry which is preliminary data.</text>
</comment>
<dbReference type="PROSITE" id="PS50082">
    <property type="entry name" value="WD_REPEATS_2"/>
    <property type="match status" value="2"/>
</dbReference>
<feature type="transmembrane region" description="Helical" evidence="4">
    <location>
        <begin position="123"/>
        <end position="143"/>
    </location>
</feature>
<dbReference type="Gene3D" id="2.130.10.10">
    <property type="entry name" value="YVTN repeat-like/Quinoprotein amine dehydrogenase"/>
    <property type="match status" value="2"/>
</dbReference>
<organism evidence="5 6">
    <name type="scientific">Zarconia navalis LEGE 11467</name>
    <dbReference type="NCBI Taxonomy" id="1828826"/>
    <lineage>
        <taxon>Bacteria</taxon>
        <taxon>Bacillati</taxon>
        <taxon>Cyanobacteriota</taxon>
        <taxon>Cyanophyceae</taxon>
        <taxon>Oscillatoriophycideae</taxon>
        <taxon>Oscillatoriales</taxon>
        <taxon>Oscillatoriales incertae sedis</taxon>
        <taxon>Zarconia</taxon>
        <taxon>Zarconia navalis</taxon>
    </lineage>
</organism>
<keyword evidence="4" id="KW-1133">Transmembrane helix</keyword>
<dbReference type="Pfam" id="PF00400">
    <property type="entry name" value="WD40"/>
    <property type="match status" value="2"/>
</dbReference>
<dbReference type="AlphaFoldDB" id="A0A928VWC0"/>
<evidence type="ECO:0000256" key="3">
    <source>
        <dbReference type="PROSITE-ProRule" id="PRU00221"/>
    </source>
</evidence>
<feature type="transmembrane region" description="Helical" evidence="4">
    <location>
        <begin position="92"/>
        <end position="117"/>
    </location>
</feature>
<sequence length="540" mass="59455">MKLLPSDTFTVTTQQPLESVLDRLAAQIEAPQKFRWKRPRHHRPYAGTLSESGFEIRRIIHYRNSFLPNICGRFESSGEGTIVRIQQSLHPIITVFSLFWLSTWYSIAIPVCLSGWLSEDIGVEMLLPLGMPIVVFFIFGCAFRWEADRSRRELTAIILGKSPLAKPAKRRSRKVLWFVAIAAIGIWNAIAFNAFFSSSLPPQSSPTELRSCSEPSTQSPYCNFSIAHTLTGHPTAAAIALSPDGKTLFSGGRDKAIKVWDIETGELKKTLQSDSGAIASLAVSPDGNTVISGSGDRRVRIWDITSEKRPQMLADDTDSHSYLVSRVGISADGKTIVSSAYSEVKIWDRTTGELKTTLPDTEPKTIEWGPISITGSQPRFSLLAIAPDGNTILTRVGSKLVVRDLTGDRKMVLPKKWLADVNAGSIGWDGQTAVTTSYGQPKTHLQIWDLTTAELKAETLVSASRESWGYGDRIALSGDRIFASTTEGLKVWNLETAELEATLNLEPMRHLVASRDGKLLIGMTGDSSTQNAQIQVLQRP</sequence>
<proteinExistence type="predicted"/>